<dbReference type="InterPro" id="IPR041677">
    <property type="entry name" value="DNA2/NAM7_AAA_11"/>
</dbReference>
<protein>
    <submittedName>
        <fullName evidence="8">Uncharacterized protein</fullName>
    </submittedName>
</protein>
<feature type="domain" description="DNA2/NAM7 helicase helicase" evidence="6">
    <location>
        <begin position="477"/>
        <end position="551"/>
    </location>
</feature>
<evidence type="ECO:0000259" key="7">
    <source>
        <dbReference type="Pfam" id="PF13087"/>
    </source>
</evidence>
<feature type="region of interest" description="Disordered" evidence="5">
    <location>
        <begin position="775"/>
        <end position="799"/>
    </location>
</feature>
<sequence>MSPPEDELVKVIFSWSLHDVMNHDLFADKVKTIPDRFSGLMGYLEAFRVPLLEETREEMSANLVDALSSGAHFPIDAVRTFPARKDKSGVPASPSSRYRYRLTVARGRRRGSARNLPCTGDVVLLSDATSPCRRPCDLARNGHSCCLALVKYVNDSALAIEVVALASERLDEKDSRFGVSLIRLVPYARIWRCLHYAAAVERTPPLTRGADAAAVRLSAFSLNASQADAVLSCISAAAQGDGGESNFSLIWGPPGTGKTKTISVLLQLMRHTSRDCRVLTCAPTNTAICQVASRLLERRRQHPSASTDDGGCHADLLLFGNRQRMSIGTGSHLDDIFLDTRVDRLKKCFSRATGWRHCLRSVEAFLGGPRWWRREEWIRCSVSYSGRLSFHRIFQELSFCFRTIMCHLPRTIILENYSNISTLIDMLQGFSRLLDRMIAGHEIGAGHRDVVWQYKVDILFLTRALHRGLKLPLTTGSEAQIREFCLESAPLVFCTVSGSAKLQGQRMDLILIDEAAQLKECESLIPLQLHGLKHAVLIGDECQLPATVKSKVAASALLGRSLFEWLSLQGHKKYLLNIRYRMHPSISIFPSTSFYGNKILDGPNVTQGGHERSYLEGVTFGPYSFISIDGKEEPGRSKRNMAQLQVIMEILHKRKQGGTRQGVSVGIICPYAAQAEAIQRAVGDVNAMRPLALRVSSVDGFRGSEEDIIILSTVRSNSRASIGFLSDRRSANVALTRVRHCLWVLGNAATLRGSGSVWAELVRDAEDRGCFFNWDDDGTGGAPSSVAAPPRRGQEEADGAADVVGFRGRLRLSTLCGGCGFSGGGGCRDS</sequence>
<dbReference type="InterPro" id="IPR027417">
    <property type="entry name" value="P-loop_NTPase"/>
</dbReference>
<dbReference type="Pfam" id="PF13086">
    <property type="entry name" value="AAA_11"/>
    <property type="match status" value="2"/>
</dbReference>
<dbReference type="GO" id="GO:0016787">
    <property type="term" value="F:hydrolase activity"/>
    <property type="evidence" value="ECO:0007669"/>
    <property type="project" value="UniProtKB-KW"/>
</dbReference>
<dbReference type="Pfam" id="PF13087">
    <property type="entry name" value="AAA_12"/>
    <property type="match status" value="1"/>
</dbReference>
<feature type="domain" description="DNA2/NAM7 helicase helicase" evidence="6">
    <location>
        <begin position="222"/>
        <end position="344"/>
    </location>
</feature>
<evidence type="ECO:0000259" key="6">
    <source>
        <dbReference type="Pfam" id="PF13086"/>
    </source>
</evidence>
<evidence type="ECO:0000256" key="4">
    <source>
        <dbReference type="ARBA" id="ARBA00022840"/>
    </source>
</evidence>
<dbReference type="Gene3D" id="3.40.50.300">
    <property type="entry name" value="P-loop containing nucleotide triphosphate hydrolases"/>
    <property type="match status" value="2"/>
</dbReference>
<evidence type="ECO:0000256" key="1">
    <source>
        <dbReference type="ARBA" id="ARBA00022741"/>
    </source>
</evidence>
<dbReference type="AlphaFoldDB" id="A0AAQ3WWU6"/>
<keyword evidence="2" id="KW-0378">Hydrolase</keyword>
<dbReference type="SUPFAM" id="SSF52540">
    <property type="entry name" value="P-loop containing nucleoside triphosphate hydrolases"/>
    <property type="match status" value="1"/>
</dbReference>
<gene>
    <name evidence="8" type="ORF">U9M48_024672</name>
</gene>
<dbReference type="InterPro" id="IPR045055">
    <property type="entry name" value="DNA2/NAM7-like"/>
</dbReference>
<organism evidence="8 9">
    <name type="scientific">Paspalum notatum var. saurae</name>
    <dbReference type="NCBI Taxonomy" id="547442"/>
    <lineage>
        <taxon>Eukaryota</taxon>
        <taxon>Viridiplantae</taxon>
        <taxon>Streptophyta</taxon>
        <taxon>Embryophyta</taxon>
        <taxon>Tracheophyta</taxon>
        <taxon>Spermatophyta</taxon>
        <taxon>Magnoliopsida</taxon>
        <taxon>Liliopsida</taxon>
        <taxon>Poales</taxon>
        <taxon>Poaceae</taxon>
        <taxon>PACMAD clade</taxon>
        <taxon>Panicoideae</taxon>
        <taxon>Andropogonodae</taxon>
        <taxon>Paspaleae</taxon>
        <taxon>Paspalinae</taxon>
        <taxon>Paspalum</taxon>
    </lineage>
</organism>
<evidence type="ECO:0000256" key="5">
    <source>
        <dbReference type="SAM" id="MobiDB-lite"/>
    </source>
</evidence>
<dbReference type="PANTHER" id="PTHR10887">
    <property type="entry name" value="DNA2/NAM7 HELICASE FAMILY"/>
    <property type="match status" value="1"/>
</dbReference>
<dbReference type="InterPro" id="IPR041679">
    <property type="entry name" value="DNA2/NAM7-like_C"/>
</dbReference>
<reference evidence="8 9" key="1">
    <citation type="submission" date="2024-02" db="EMBL/GenBank/DDBJ databases">
        <title>High-quality chromosome-scale genome assembly of Pensacola bahiagrass (Paspalum notatum Flugge var. saurae).</title>
        <authorList>
            <person name="Vega J.M."/>
            <person name="Podio M."/>
            <person name="Orjuela J."/>
            <person name="Siena L.A."/>
            <person name="Pessino S.C."/>
            <person name="Combes M.C."/>
            <person name="Mariac C."/>
            <person name="Albertini E."/>
            <person name="Pupilli F."/>
            <person name="Ortiz J.P.A."/>
            <person name="Leblanc O."/>
        </authorList>
    </citation>
    <scope>NUCLEOTIDE SEQUENCE [LARGE SCALE GENOMIC DNA]</scope>
    <source>
        <strain evidence="8">R1</strain>
        <tissue evidence="8">Leaf</tissue>
    </source>
</reference>
<keyword evidence="4" id="KW-0067">ATP-binding</keyword>
<dbReference type="GO" id="GO:0005524">
    <property type="term" value="F:ATP binding"/>
    <property type="evidence" value="ECO:0007669"/>
    <property type="project" value="UniProtKB-KW"/>
</dbReference>
<evidence type="ECO:0000313" key="8">
    <source>
        <dbReference type="EMBL" id="WVZ76720.1"/>
    </source>
</evidence>
<dbReference type="GO" id="GO:0004386">
    <property type="term" value="F:helicase activity"/>
    <property type="evidence" value="ECO:0007669"/>
    <property type="project" value="UniProtKB-KW"/>
</dbReference>
<proteinExistence type="predicted"/>
<name>A0AAQ3WWU6_PASNO</name>
<dbReference type="FunFam" id="3.40.50.300:FF:000326">
    <property type="entry name" value="P-loop containing nucleoside triphosphate hydrolase"/>
    <property type="match status" value="1"/>
</dbReference>
<dbReference type="CDD" id="cd18808">
    <property type="entry name" value="SF1_C_Upf1"/>
    <property type="match status" value="1"/>
</dbReference>
<dbReference type="EMBL" id="CP144749">
    <property type="protein sequence ID" value="WVZ76720.1"/>
    <property type="molecule type" value="Genomic_DNA"/>
</dbReference>
<dbReference type="Proteomes" id="UP001341281">
    <property type="component" value="Chromosome 05"/>
</dbReference>
<dbReference type="PANTHER" id="PTHR10887:SF479">
    <property type="entry name" value="DNA2_NAM7 HELICASE HELICASE DOMAIN-CONTAINING PROTEIN"/>
    <property type="match status" value="1"/>
</dbReference>
<keyword evidence="3" id="KW-0347">Helicase</keyword>
<keyword evidence="1" id="KW-0547">Nucleotide-binding</keyword>
<evidence type="ECO:0000256" key="2">
    <source>
        <dbReference type="ARBA" id="ARBA00022801"/>
    </source>
</evidence>
<dbReference type="InterPro" id="IPR047187">
    <property type="entry name" value="SF1_C_Upf1"/>
</dbReference>
<evidence type="ECO:0000313" key="9">
    <source>
        <dbReference type="Proteomes" id="UP001341281"/>
    </source>
</evidence>
<dbReference type="GO" id="GO:0005694">
    <property type="term" value="C:chromosome"/>
    <property type="evidence" value="ECO:0007669"/>
    <property type="project" value="UniProtKB-ARBA"/>
</dbReference>
<keyword evidence="9" id="KW-1185">Reference proteome</keyword>
<evidence type="ECO:0000256" key="3">
    <source>
        <dbReference type="ARBA" id="ARBA00022806"/>
    </source>
</evidence>
<accession>A0AAQ3WWU6</accession>
<feature type="domain" description="DNA2/NAM7 helicase-like C-terminal" evidence="7">
    <location>
        <begin position="558"/>
        <end position="748"/>
    </location>
</feature>